<comment type="similarity">
    <text evidence="2">Belongs to the membrane fusion protein (MFP) (TC 8.A.1) family.</text>
</comment>
<dbReference type="PANTHER" id="PTHR32347">
    <property type="entry name" value="EFFLUX SYSTEM COMPONENT YKNX-RELATED"/>
    <property type="match status" value="1"/>
</dbReference>
<dbReference type="Gene3D" id="2.40.50.100">
    <property type="match status" value="1"/>
</dbReference>
<evidence type="ECO:0000259" key="6">
    <source>
        <dbReference type="Pfam" id="PF25990"/>
    </source>
</evidence>
<dbReference type="InterPro" id="IPR058627">
    <property type="entry name" value="MdtA-like_C"/>
</dbReference>
<keyword evidence="8" id="KW-1185">Reference proteome</keyword>
<dbReference type="GO" id="GO:0030313">
    <property type="term" value="C:cell envelope"/>
    <property type="evidence" value="ECO:0007669"/>
    <property type="project" value="UniProtKB-SubCell"/>
</dbReference>
<dbReference type="PANTHER" id="PTHR32347:SF14">
    <property type="entry name" value="EFFLUX SYSTEM COMPONENT YKNX-RELATED"/>
    <property type="match status" value="1"/>
</dbReference>
<feature type="domain" description="Multidrug resistance protein MdtA-like C-terminal permuted SH3" evidence="5">
    <location>
        <begin position="314"/>
        <end position="366"/>
    </location>
</feature>
<feature type="domain" description="YknX-like beta-barrel" evidence="6">
    <location>
        <begin position="229"/>
        <end position="301"/>
    </location>
</feature>
<dbReference type="Pfam" id="PF25967">
    <property type="entry name" value="RND-MFP_C"/>
    <property type="match status" value="1"/>
</dbReference>
<name>A0A6L8V4G8_9BACL</name>
<feature type="region of interest" description="Disordered" evidence="4">
    <location>
        <begin position="131"/>
        <end position="151"/>
    </location>
</feature>
<dbReference type="EMBL" id="WTUZ01000022">
    <property type="protein sequence ID" value="MZQ85187.1"/>
    <property type="molecule type" value="Genomic_DNA"/>
</dbReference>
<evidence type="ECO:0000313" key="8">
    <source>
        <dbReference type="Proteomes" id="UP000481087"/>
    </source>
</evidence>
<organism evidence="7 8">
    <name type="scientific">Paenibacillus silvestris</name>
    <dbReference type="NCBI Taxonomy" id="2606219"/>
    <lineage>
        <taxon>Bacteria</taxon>
        <taxon>Bacillati</taxon>
        <taxon>Bacillota</taxon>
        <taxon>Bacilli</taxon>
        <taxon>Bacillales</taxon>
        <taxon>Paenibacillaceae</taxon>
        <taxon>Paenibacillus</taxon>
    </lineage>
</organism>
<evidence type="ECO:0000256" key="3">
    <source>
        <dbReference type="ARBA" id="ARBA00023054"/>
    </source>
</evidence>
<evidence type="ECO:0000256" key="2">
    <source>
        <dbReference type="ARBA" id="ARBA00009477"/>
    </source>
</evidence>
<evidence type="ECO:0000256" key="1">
    <source>
        <dbReference type="ARBA" id="ARBA00004196"/>
    </source>
</evidence>
<evidence type="ECO:0000256" key="4">
    <source>
        <dbReference type="SAM" id="MobiDB-lite"/>
    </source>
</evidence>
<proteinExistence type="inferred from homology"/>
<sequence>MRKKKTWVLLITALLICGFSGFLYISSHPNAMKRANTETSAAPDALQFKVTKEDLVNSVEVKGKSSYEKETRVYAPFGGEIKAWQITDGAQVKKGQLLFELDATPLKSEIATLQSNLKKQKLEADLANFKAAGPESETTSLPAGAVSEDDSRSRFAASEGRRIQELLNQVNDESSQLQLAKKQEKLEQAAFVSPEDGIFLFEDSSKIPKSVEESVRIGKIVDLTKLQLVCTVGEFDVFRIKQGMPVQVKVDALKQKKLQGKVEKVSKFAKTGTDQGTSSAQFEITISLEPDEQLIAGLSLSGTIETEKKSGTTVVPTLAVMHEKDSYYVMLQTPQGTERREIEIGLETPEKTEVIKGLKEGDTVVLQ</sequence>
<dbReference type="Gene3D" id="2.40.420.20">
    <property type="match status" value="1"/>
</dbReference>
<keyword evidence="3" id="KW-0175">Coiled coil</keyword>
<dbReference type="GO" id="GO:0016020">
    <property type="term" value="C:membrane"/>
    <property type="evidence" value="ECO:0007669"/>
    <property type="project" value="InterPro"/>
</dbReference>
<dbReference type="Proteomes" id="UP000481087">
    <property type="component" value="Unassembled WGS sequence"/>
</dbReference>
<dbReference type="InterPro" id="IPR050465">
    <property type="entry name" value="UPF0194_transport"/>
</dbReference>
<dbReference type="InterPro" id="IPR058636">
    <property type="entry name" value="Beta-barrel_YknX"/>
</dbReference>
<reference evidence="7 8" key="1">
    <citation type="submission" date="2019-12" db="EMBL/GenBank/DDBJ databases">
        <title>Paenibacillus sp. nov. sp. isolated from soil.</title>
        <authorList>
            <person name="Kim J."/>
            <person name="Jeong S.E."/>
            <person name="Jung H.S."/>
            <person name="Jeon C.O."/>
        </authorList>
    </citation>
    <scope>NUCLEOTIDE SEQUENCE [LARGE SCALE GENOMIC DNA]</scope>
    <source>
        <strain evidence="7 8">5J-6</strain>
    </source>
</reference>
<dbReference type="AlphaFoldDB" id="A0A6L8V4G8"/>
<dbReference type="Gene3D" id="2.40.30.170">
    <property type="match status" value="1"/>
</dbReference>
<dbReference type="Pfam" id="PF25990">
    <property type="entry name" value="Beta-barrel_YknX"/>
    <property type="match status" value="1"/>
</dbReference>
<comment type="caution">
    <text evidence="7">The sequence shown here is derived from an EMBL/GenBank/DDBJ whole genome shotgun (WGS) entry which is preliminary data.</text>
</comment>
<gene>
    <name evidence="7" type="ORF">GQF01_24020</name>
</gene>
<dbReference type="RefSeq" id="WP_161409276.1">
    <property type="nucleotide sequence ID" value="NZ_WTUZ01000022.1"/>
</dbReference>
<dbReference type="InterPro" id="IPR006143">
    <property type="entry name" value="RND_pump_MFP"/>
</dbReference>
<dbReference type="GO" id="GO:0022857">
    <property type="term" value="F:transmembrane transporter activity"/>
    <property type="evidence" value="ECO:0007669"/>
    <property type="project" value="InterPro"/>
</dbReference>
<evidence type="ECO:0000259" key="5">
    <source>
        <dbReference type="Pfam" id="PF25967"/>
    </source>
</evidence>
<protein>
    <submittedName>
        <fullName evidence="7">Efflux RND transporter periplasmic adaptor subunit</fullName>
    </submittedName>
</protein>
<dbReference type="NCBIfam" id="TIGR01730">
    <property type="entry name" value="RND_mfp"/>
    <property type="match status" value="1"/>
</dbReference>
<accession>A0A6L8V4G8</accession>
<comment type="subcellular location">
    <subcellularLocation>
        <location evidence="1">Cell envelope</location>
    </subcellularLocation>
</comment>
<evidence type="ECO:0000313" key="7">
    <source>
        <dbReference type="EMBL" id="MZQ85187.1"/>
    </source>
</evidence>
<dbReference type="SUPFAM" id="SSF111369">
    <property type="entry name" value="HlyD-like secretion proteins"/>
    <property type="match status" value="1"/>
</dbReference>